<dbReference type="Gene3D" id="1.25.40.20">
    <property type="entry name" value="Ankyrin repeat-containing domain"/>
    <property type="match status" value="3"/>
</dbReference>
<feature type="transmembrane region" description="Helical" evidence="8">
    <location>
        <begin position="560"/>
        <end position="580"/>
    </location>
</feature>
<dbReference type="Proteomes" id="UP000604825">
    <property type="component" value="Unassembled WGS sequence"/>
</dbReference>
<sequence>MSGALAAPVEFGPEHMPLGTELVRVLTIGDVSRLKEVLSGEGRTQRADGHVAIKVNGTSSPGAGTGTGSLLGVTINGNTALHLVASRGHAELAAFVCESAPSLVAARNRGLDTPLLCAAKAGSRGVAACLLSRMRSAAGGADEAAALRARNRLGATALHEAVRLGRAGVVDLLMAEAPELASVATDDGVSPLYLAAETRSEQMVRLLLRPAADGTPSPASFAGRHGRTALHAAATFSKDMAQEILNWEPVGPTLLTRADSSGRTPLHFAILHGHLDVVELFLEVHTSIDQTRISDSHGSFPVHAAAIAGSTRILDELVKKCPDYYELVDDQGRNFLHCAVEHNQDRVVQHICQNDTFAMLLNATDYEGNTPLHLAVKYGFPRIVSTLLRNMSVEIGIANKDGLSVQDLANRAITPARWCYFLDTHFIVSNCLCWLGLGTCITPDRRLHPLHQQADPNPTEEGASDDEEHVMLRNGTIGSVLIATVAFAAAFTVPGGFVADDRPSAGTAILARRFAFRAFVVSSIMAFLCSIMATSFLIYGGARENPLSHRIWYKVLASRFMPLAVRCMIAAFAFGFHLVLGDANRGLIVFVYVASLAPLLFCFPDVWIPLQLGLARTVWRRAGWRGLVNIHRRPSSLIQLAQLFMASFLFQYLGGTLLVVLIAAAFAAAIALDISLPNY</sequence>
<keyword evidence="5 7" id="KW-0040">ANK repeat</keyword>
<evidence type="ECO:0000256" key="4">
    <source>
        <dbReference type="ARBA" id="ARBA00022989"/>
    </source>
</evidence>
<dbReference type="Pfam" id="PF12796">
    <property type="entry name" value="Ank_2"/>
    <property type="match status" value="3"/>
</dbReference>
<evidence type="ECO:0000256" key="8">
    <source>
        <dbReference type="SAM" id="Phobius"/>
    </source>
</evidence>
<evidence type="ECO:0000256" key="3">
    <source>
        <dbReference type="ARBA" id="ARBA00022737"/>
    </source>
</evidence>
<evidence type="ECO:0000313" key="10">
    <source>
        <dbReference type="EMBL" id="CAD6217821.1"/>
    </source>
</evidence>
<comment type="subcellular location">
    <subcellularLocation>
        <location evidence="1">Membrane</location>
        <topology evidence="1">Multi-pass membrane protein</topology>
    </subcellularLocation>
</comment>
<feature type="transmembrane region" description="Helical" evidence="8">
    <location>
        <begin position="649"/>
        <end position="672"/>
    </location>
</feature>
<dbReference type="PANTHER" id="PTHR24186">
    <property type="entry name" value="PROTEIN PHOSPHATASE 1 REGULATORY SUBUNIT"/>
    <property type="match status" value="1"/>
</dbReference>
<name>A0A811N7B0_9POAL</name>
<keyword evidence="3" id="KW-0677">Repeat</keyword>
<feature type="repeat" description="ANK" evidence="7">
    <location>
        <begin position="367"/>
        <end position="400"/>
    </location>
</feature>
<accession>A0A811N7B0</accession>
<dbReference type="OrthoDB" id="681442at2759"/>
<feature type="repeat" description="ANK" evidence="7">
    <location>
        <begin position="187"/>
        <end position="213"/>
    </location>
</feature>
<evidence type="ECO:0000313" key="11">
    <source>
        <dbReference type="Proteomes" id="UP000604825"/>
    </source>
</evidence>
<keyword evidence="6 8" id="KW-0472">Membrane</keyword>
<dbReference type="AlphaFoldDB" id="A0A811N7B0"/>
<evidence type="ECO:0000256" key="5">
    <source>
        <dbReference type="ARBA" id="ARBA00023043"/>
    </source>
</evidence>
<evidence type="ECO:0000256" key="6">
    <source>
        <dbReference type="ARBA" id="ARBA00023136"/>
    </source>
</evidence>
<dbReference type="PROSITE" id="PS50088">
    <property type="entry name" value="ANK_REPEAT"/>
    <property type="match status" value="3"/>
</dbReference>
<feature type="domain" description="PGG" evidence="9">
    <location>
        <begin position="476"/>
        <end position="578"/>
    </location>
</feature>
<dbReference type="SUPFAM" id="SSF48403">
    <property type="entry name" value="Ankyrin repeat"/>
    <property type="match status" value="1"/>
</dbReference>
<feature type="repeat" description="ANK" evidence="7">
    <location>
        <begin position="261"/>
        <end position="293"/>
    </location>
</feature>
<dbReference type="EMBL" id="CAJGYO010000003">
    <property type="protein sequence ID" value="CAD6217821.1"/>
    <property type="molecule type" value="Genomic_DNA"/>
</dbReference>
<dbReference type="Pfam" id="PF00023">
    <property type="entry name" value="Ank"/>
    <property type="match status" value="1"/>
</dbReference>
<feature type="transmembrane region" description="Helical" evidence="8">
    <location>
        <begin position="519"/>
        <end position="540"/>
    </location>
</feature>
<evidence type="ECO:0000256" key="1">
    <source>
        <dbReference type="ARBA" id="ARBA00004141"/>
    </source>
</evidence>
<evidence type="ECO:0000256" key="7">
    <source>
        <dbReference type="PROSITE-ProRule" id="PRU00023"/>
    </source>
</evidence>
<dbReference type="SMART" id="SM00248">
    <property type="entry name" value="ANK"/>
    <property type="match status" value="9"/>
</dbReference>
<dbReference type="InterPro" id="IPR026961">
    <property type="entry name" value="PGG_dom"/>
</dbReference>
<protein>
    <recommendedName>
        <fullName evidence="9">PGG domain-containing protein</fullName>
    </recommendedName>
</protein>
<proteinExistence type="predicted"/>
<evidence type="ECO:0000256" key="2">
    <source>
        <dbReference type="ARBA" id="ARBA00022692"/>
    </source>
</evidence>
<dbReference type="PANTHER" id="PTHR24186:SF50">
    <property type="entry name" value="ANKYRIN REPEAT-CONTAINING PROTEIN ITN1-LIKE ISOFORM X1"/>
    <property type="match status" value="1"/>
</dbReference>
<gene>
    <name evidence="10" type="ORF">NCGR_LOCUS11778</name>
</gene>
<comment type="caution">
    <text evidence="10">The sequence shown here is derived from an EMBL/GenBank/DDBJ whole genome shotgun (WGS) entry which is preliminary data.</text>
</comment>
<reference evidence="10" key="1">
    <citation type="submission" date="2020-10" db="EMBL/GenBank/DDBJ databases">
        <authorList>
            <person name="Han B."/>
            <person name="Lu T."/>
            <person name="Zhao Q."/>
            <person name="Huang X."/>
            <person name="Zhao Y."/>
        </authorList>
    </citation>
    <scope>NUCLEOTIDE SEQUENCE</scope>
</reference>
<evidence type="ECO:0000259" key="9">
    <source>
        <dbReference type="Pfam" id="PF13962"/>
    </source>
</evidence>
<organism evidence="10 11">
    <name type="scientific">Miscanthus lutarioriparius</name>
    <dbReference type="NCBI Taxonomy" id="422564"/>
    <lineage>
        <taxon>Eukaryota</taxon>
        <taxon>Viridiplantae</taxon>
        <taxon>Streptophyta</taxon>
        <taxon>Embryophyta</taxon>
        <taxon>Tracheophyta</taxon>
        <taxon>Spermatophyta</taxon>
        <taxon>Magnoliopsida</taxon>
        <taxon>Liliopsida</taxon>
        <taxon>Poales</taxon>
        <taxon>Poaceae</taxon>
        <taxon>PACMAD clade</taxon>
        <taxon>Panicoideae</taxon>
        <taxon>Andropogonodae</taxon>
        <taxon>Andropogoneae</taxon>
        <taxon>Saccharinae</taxon>
        <taxon>Miscanthus</taxon>
    </lineage>
</organism>
<keyword evidence="11" id="KW-1185">Reference proteome</keyword>
<dbReference type="InterPro" id="IPR036770">
    <property type="entry name" value="Ankyrin_rpt-contain_sf"/>
</dbReference>
<dbReference type="Pfam" id="PF13962">
    <property type="entry name" value="PGG"/>
    <property type="match status" value="1"/>
</dbReference>
<keyword evidence="2 8" id="KW-0812">Transmembrane</keyword>
<feature type="transmembrane region" description="Helical" evidence="8">
    <location>
        <begin position="587"/>
        <end position="610"/>
    </location>
</feature>
<dbReference type="PROSITE" id="PS50297">
    <property type="entry name" value="ANK_REP_REGION"/>
    <property type="match status" value="3"/>
</dbReference>
<feature type="transmembrane region" description="Helical" evidence="8">
    <location>
        <begin position="477"/>
        <end position="499"/>
    </location>
</feature>
<dbReference type="GO" id="GO:0005886">
    <property type="term" value="C:plasma membrane"/>
    <property type="evidence" value="ECO:0007669"/>
    <property type="project" value="TreeGrafter"/>
</dbReference>
<dbReference type="InterPro" id="IPR002110">
    <property type="entry name" value="Ankyrin_rpt"/>
</dbReference>
<keyword evidence="4 8" id="KW-1133">Transmembrane helix</keyword>